<dbReference type="EMBL" id="JACHNU010000001">
    <property type="protein sequence ID" value="MBB4661669.1"/>
    <property type="molecule type" value="Genomic_DNA"/>
</dbReference>
<name>A0A840I9T2_9ACTN</name>
<dbReference type="SUPFAM" id="SSF47336">
    <property type="entry name" value="ACP-like"/>
    <property type="match status" value="1"/>
</dbReference>
<evidence type="ECO:0000313" key="3">
    <source>
        <dbReference type="Proteomes" id="UP000585272"/>
    </source>
</evidence>
<dbReference type="InterPro" id="IPR009081">
    <property type="entry name" value="PP-bd_ACP"/>
</dbReference>
<dbReference type="InterPro" id="IPR036736">
    <property type="entry name" value="ACP-like_sf"/>
</dbReference>
<proteinExistence type="predicted"/>
<gene>
    <name evidence="2" type="ORF">BDZ31_001242</name>
</gene>
<keyword evidence="2" id="KW-0436">Ligase</keyword>
<feature type="domain" description="Carrier" evidence="1">
    <location>
        <begin position="5"/>
        <end position="80"/>
    </location>
</feature>
<dbReference type="AlphaFoldDB" id="A0A840I9T2"/>
<dbReference type="PROSITE" id="PS50075">
    <property type="entry name" value="CARRIER"/>
    <property type="match status" value="1"/>
</dbReference>
<evidence type="ECO:0000259" key="1">
    <source>
        <dbReference type="PROSITE" id="PS50075"/>
    </source>
</evidence>
<accession>A0A840I9T2</accession>
<sequence>MSGPQALEPIVGDLIREAIQVDVPAVDTDLIETGLLDSLALVTLITELEREFGFQLPLDDFDVERFRTVERIAAFVAEHRPEAEGSAA</sequence>
<dbReference type="Proteomes" id="UP000585272">
    <property type="component" value="Unassembled WGS sequence"/>
</dbReference>
<evidence type="ECO:0000313" key="2">
    <source>
        <dbReference type="EMBL" id="MBB4661669.1"/>
    </source>
</evidence>
<dbReference type="RefSeq" id="WP_183340019.1">
    <property type="nucleotide sequence ID" value="NZ_JACHNU010000001.1"/>
</dbReference>
<keyword evidence="3" id="KW-1185">Reference proteome</keyword>
<dbReference type="Gene3D" id="1.10.1200.10">
    <property type="entry name" value="ACP-like"/>
    <property type="match status" value="1"/>
</dbReference>
<protein>
    <submittedName>
        <fullName evidence="2">D-alanine--poly(Phosphoribitol) ligase subunit 2</fullName>
    </submittedName>
</protein>
<dbReference type="Pfam" id="PF00550">
    <property type="entry name" value="PP-binding"/>
    <property type="match status" value="1"/>
</dbReference>
<reference evidence="2 3" key="1">
    <citation type="submission" date="2020-08" db="EMBL/GenBank/DDBJ databases">
        <title>Genomic Encyclopedia of Archaeal and Bacterial Type Strains, Phase II (KMG-II): from individual species to whole genera.</title>
        <authorList>
            <person name="Goeker M."/>
        </authorList>
    </citation>
    <scope>NUCLEOTIDE SEQUENCE [LARGE SCALE GENOMIC DNA]</scope>
    <source>
        <strain evidence="2 3">DSM 23288</strain>
    </source>
</reference>
<dbReference type="GO" id="GO:0016874">
    <property type="term" value="F:ligase activity"/>
    <property type="evidence" value="ECO:0007669"/>
    <property type="project" value="UniProtKB-KW"/>
</dbReference>
<organism evidence="2 3">
    <name type="scientific">Conexibacter arvalis</name>
    <dbReference type="NCBI Taxonomy" id="912552"/>
    <lineage>
        <taxon>Bacteria</taxon>
        <taxon>Bacillati</taxon>
        <taxon>Actinomycetota</taxon>
        <taxon>Thermoleophilia</taxon>
        <taxon>Solirubrobacterales</taxon>
        <taxon>Conexibacteraceae</taxon>
        <taxon>Conexibacter</taxon>
    </lineage>
</organism>
<comment type="caution">
    <text evidence="2">The sequence shown here is derived from an EMBL/GenBank/DDBJ whole genome shotgun (WGS) entry which is preliminary data.</text>
</comment>